<comment type="caution">
    <text evidence="2">The sequence shown here is derived from an EMBL/GenBank/DDBJ whole genome shotgun (WGS) entry which is preliminary data.</text>
</comment>
<feature type="transmembrane region" description="Helical" evidence="1">
    <location>
        <begin position="23"/>
        <end position="42"/>
    </location>
</feature>
<proteinExistence type="predicted"/>
<dbReference type="NCBIfam" id="NF033634">
    <property type="entry name" value="SLATT_1"/>
    <property type="match status" value="1"/>
</dbReference>
<sequence length="136" mass="14758">MVWERVESQLDYHRSKAKKAKTFYLSIKLVQIIVGALVPVLAAAGATGWVTASVAAIPVAAEGAQQLFQWHSNWLRSRSAAEALKMESFLYQAQVGPYAGGDKRAVLAERTARISADESADWVTAQQNALDAAPRS</sequence>
<evidence type="ECO:0000313" key="3">
    <source>
        <dbReference type="Proteomes" id="UP000807309"/>
    </source>
</evidence>
<keyword evidence="3" id="KW-1185">Reference proteome</keyword>
<keyword evidence="1" id="KW-0472">Membrane</keyword>
<dbReference type="Pfam" id="PF14015">
    <property type="entry name" value="DUF4231"/>
    <property type="match status" value="1"/>
</dbReference>
<dbReference type="Proteomes" id="UP000807309">
    <property type="component" value="Unassembled WGS sequence"/>
</dbReference>
<dbReference type="EMBL" id="JADLRE010000035">
    <property type="protein sequence ID" value="MBF6229362.1"/>
    <property type="molecule type" value="Genomic_DNA"/>
</dbReference>
<dbReference type="InterPro" id="IPR025325">
    <property type="entry name" value="DUF4231"/>
</dbReference>
<gene>
    <name evidence="2" type="ORF">IU470_30260</name>
</gene>
<protein>
    <submittedName>
        <fullName evidence="2">DUF4231 domain-containing protein</fullName>
    </submittedName>
</protein>
<accession>A0ABS0CG94</accession>
<keyword evidence="1" id="KW-0812">Transmembrane</keyword>
<evidence type="ECO:0000256" key="1">
    <source>
        <dbReference type="SAM" id="Phobius"/>
    </source>
</evidence>
<keyword evidence="1" id="KW-1133">Transmembrane helix</keyword>
<reference evidence="2 3" key="1">
    <citation type="submission" date="2020-10" db="EMBL/GenBank/DDBJ databases">
        <title>Identification of Nocardia species via Next-generation sequencing and recognition of intraspecies genetic diversity.</title>
        <authorList>
            <person name="Li P."/>
            <person name="Li P."/>
            <person name="Lu B."/>
        </authorList>
    </citation>
    <scope>NUCLEOTIDE SEQUENCE [LARGE SCALE GENOMIC DNA]</scope>
    <source>
        <strain evidence="2 3">N-11</strain>
    </source>
</reference>
<evidence type="ECO:0000313" key="2">
    <source>
        <dbReference type="EMBL" id="MBF6229362.1"/>
    </source>
</evidence>
<dbReference type="RefSeq" id="WP_195036209.1">
    <property type="nucleotide sequence ID" value="NZ_JADLRE010000035.1"/>
</dbReference>
<name>A0ABS0CG94_9NOCA</name>
<organism evidence="2 3">
    <name type="scientific">Nocardia abscessus</name>
    <dbReference type="NCBI Taxonomy" id="120957"/>
    <lineage>
        <taxon>Bacteria</taxon>
        <taxon>Bacillati</taxon>
        <taxon>Actinomycetota</taxon>
        <taxon>Actinomycetes</taxon>
        <taxon>Mycobacteriales</taxon>
        <taxon>Nocardiaceae</taxon>
        <taxon>Nocardia</taxon>
    </lineage>
</organism>